<dbReference type="PANTHER" id="PTHR43046">
    <property type="entry name" value="GDP-MANNOSE MANNOSYL HYDROLASE"/>
    <property type="match status" value="1"/>
</dbReference>
<evidence type="ECO:0000313" key="5">
    <source>
        <dbReference type="EMBL" id="CAB4965934.1"/>
    </source>
</evidence>
<dbReference type="AlphaFoldDB" id="A0A6J7LJI9"/>
<dbReference type="PANTHER" id="PTHR43046:SF12">
    <property type="entry name" value="GDP-MANNOSE MANNOSYL HYDROLASE"/>
    <property type="match status" value="1"/>
</dbReference>
<protein>
    <submittedName>
        <fullName evidence="5">Unannotated protein</fullName>
    </submittedName>
</protein>
<keyword evidence="3" id="KW-0460">Magnesium</keyword>
<evidence type="ECO:0000256" key="2">
    <source>
        <dbReference type="ARBA" id="ARBA00022801"/>
    </source>
</evidence>
<dbReference type="InterPro" id="IPR000086">
    <property type="entry name" value="NUDIX_hydrolase_dom"/>
</dbReference>
<dbReference type="InterPro" id="IPR020084">
    <property type="entry name" value="NUDIX_hydrolase_CS"/>
</dbReference>
<dbReference type="EMBL" id="CAFBMW010000057">
    <property type="protein sequence ID" value="CAB4965934.1"/>
    <property type="molecule type" value="Genomic_DNA"/>
</dbReference>
<sequence>MPRATVKLLLLDPDERLLLLRSTDPSTGATQWYPVGGGVEDGESLLDAARREAREETGLAEPFDGAHVWTRDHTYRYDGRTVEVHEDWLLVPVEHFEPAPTSLSHYEERTLSGARWWRTDELVATAETVFPPDLGIRLKALLADGLPATPTDISNLTAP</sequence>
<keyword evidence="2" id="KW-0378">Hydrolase</keyword>
<proteinExistence type="predicted"/>
<organism evidence="5">
    <name type="scientific">freshwater metagenome</name>
    <dbReference type="NCBI Taxonomy" id="449393"/>
    <lineage>
        <taxon>unclassified sequences</taxon>
        <taxon>metagenomes</taxon>
        <taxon>ecological metagenomes</taxon>
    </lineage>
</organism>
<comment type="cofactor">
    <cofactor evidence="1">
        <name>Mg(2+)</name>
        <dbReference type="ChEBI" id="CHEBI:18420"/>
    </cofactor>
</comment>
<reference evidence="5" key="1">
    <citation type="submission" date="2020-05" db="EMBL/GenBank/DDBJ databases">
        <authorList>
            <person name="Chiriac C."/>
            <person name="Salcher M."/>
            <person name="Ghai R."/>
            <person name="Kavagutti S V."/>
        </authorList>
    </citation>
    <scope>NUCLEOTIDE SEQUENCE</scope>
</reference>
<name>A0A6J7LJI9_9ZZZZ</name>
<dbReference type="GO" id="GO:0016787">
    <property type="term" value="F:hydrolase activity"/>
    <property type="evidence" value="ECO:0007669"/>
    <property type="project" value="UniProtKB-KW"/>
</dbReference>
<gene>
    <name evidence="5" type="ORF">UFOPK3662_03781</name>
</gene>
<dbReference type="SUPFAM" id="SSF55811">
    <property type="entry name" value="Nudix"/>
    <property type="match status" value="1"/>
</dbReference>
<feature type="domain" description="Nudix hydrolase" evidence="4">
    <location>
        <begin position="1"/>
        <end position="140"/>
    </location>
</feature>
<evidence type="ECO:0000259" key="4">
    <source>
        <dbReference type="PROSITE" id="PS51462"/>
    </source>
</evidence>
<dbReference type="PROSITE" id="PS51462">
    <property type="entry name" value="NUDIX"/>
    <property type="match status" value="1"/>
</dbReference>
<accession>A0A6J7LJI9</accession>
<dbReference type="Gene3D" id="3.90.79.10">
    <property type="entry name" value="Nucleoside Triphosphate Pyrophosphohydrolase"/>
    <property type="match status" value="1"/>
</dbReference>
<evidence type="ECO:0000256" key="1">
    <source>
        <dbReference type="ARBA" id="ARBA00001946"/>
    </source>
</evidence>
<evidence type="ECO:0000256" key="3">
    <source>
        <dbReference type="ARBA" id="ARBA00022842"/>
    </source>
</evidence>
<dbReference type="InterPro" id="IPR015797">
    <property type="entry name" value="NUDIX_hydrolase-like_dom_sf"/>
</dbReference>
<dbReference type="Pfam" id="PF00293">
    <property type="entry name" value="NUDIX"/>
    <property type="match status" value="1"/>
</dbReference>
<dbReference type="PROSITE" id="PS00893">
    <property type="entry name" value="NUDIX_BOX"/>
    <property type="match status" value="1"/>
</dbReference>
<dbReference type="CDD" id="cd04685">
    <property type="entry name" value="NUDIX_Hydrolase"/>
    <property type="match status" value="1"/>
</dbReference>